<dbReference type="KEGG" id="aoi:AORI_0535"/>
<feature type="region of interest" description="Disordered" evidence="1">
    <location>
        <begin position="1"/>
        <end position="75"/>
    </location>
</feature>
<feature type="compositionally biased region" description="Gly residues" evidence="1">
    <location>
        <begin position="1"/>
        <end position="24"/>
    </location>
</feature>
<reference evidence="2 3" key="1">
    <citation type="journal article" date="2013" name="BMC Genomics">
        <title>ContigScape: a Cytoscape plugin facilitating microbial genome gap closing.</title>
        <authorList>
            <person name="Tang B."/>
            <person name="Wang Q."/>
            <person name="Yang M."/>
            <person name="Xie F."/>
            <person name="Zhu Y."/>
            <person name="Zhuo Y."/>
            <person name="Wang S."/>
            <person name="Gao H."/>
            <person name="Ding X."/>
            <person name="Zhang L."/>
            <person name="Zhao G."/>
            <person name="Zheng H."/>
        </authorList>
    </citation>
    <scope>NUCLEOTIDE SEQUENCE [LARGE SCALE GENOMIC DNA]</scope>
    <source>
        <strain evidence="2 3">HCCB10007</strain>
    </source>
</reference>
<gene>
    <name evidence="2" type="ORF">AORI_0535</name>
</gene>
<dbReference type="PATRIC" id="fig|1156913.3.peg.546"/>
<evidence type="ECO:0000256" key="1">
    <source>
        <dbReference type="SAM" id="MobiDB-lite"/>
    </source>
</evidence>
<feature type="compositionally biased region" description="Basic and acidic residues" evidence="1">
    <location>
        <begin position="35"/>
        <end position="45"/>
    </location>
</feature>
<evidence type="ECO:0000313" key="3">
    <source>
        <dbReference type="Proteomes" id="UP000013968"/>
    </source>
</evidence>
<evidence type="ECO:0000313" key="2">
    <source>
        <dbReference type="EMBL" id="AGM03124.1"/>
    </source>
</evidence>
<proteinExistence type="predicted"/>
<name>R4SHH2_9PSEU</name>
<keyword evidence="3" id="KW-1185">Reference proteome</keyword>
<protein>
    <submittedName>
        <fullName evidence="2">Uncharacterized protein</fullName>
    </submittedName>
</protein>
<dbReference type="AlphaFoldDB" id="R4SHH2"/>
<dbReference type="EMBL" id="CP003410">
    <property type="protein sequence ID" value="AGM03124.1"/>
    <property type="molecule type" value="Genomic_DNA"/>
</dbReference>
<organism evidence="2 3">
    <name type="scientific">Amycolatopsis keratiniphila</name>
    <dbReference type="NCBI Taxonomy" id="129921"/>
    <lineage>
        <taxon>Bacteria</taxon>
        <taxon>Bacillati</taxon>
        <taxon>Actinomycetota</taxon>
        <taxon>Actinomycetes</taxon>
        <taxon>Pseudonocardiales</taxon>
        <taxon>Pseudonocardiaceae</taxon>
        <taxon>Amycolatopsis</taxon>
        <taxon>Amycolatopsis japonica group</taxon>
    </lineage>
</organism>
<accession>R4SHH2</accession>
<dbReference type="HOGENOM" id="CLU_2663004_0_0_11"/>
<sequence>MHGEAMGGRGAAGAAGSAGRGGANGMPMAPGAARGKGEEDKEKKAPAYLQNPDPDETFGGYIEKPMPPVIGEKKK</sequence>
<dbReference type="Proteomes" id="UP000013968">
    <property type="component" value="Chromosome"/>
</dbReference>